<reference evidence="1 2" key="1">
    <citation type="submission" date="2020-02" db="EMBL/GenBank/DDBJ databases">
        <title>A chromosome-scale genome assembly of the black bullhead catfish (Ameiurus melas).</title>
        <authorList>
            <person name="Wen M."/>
            <person name="Zham M."/>
            <person name="Cabau C."/>
            <person name="Klopp C."/>
            <person name="Donnadieu C."/>
            <person name="Roques C."/>
            <person name="Bouchez O."/>
            <person name="Lampietro C."/>
            <person name="Jouanno E."/>
            <person name="Herpin A."/>
            <person name="Louis A."/>
            <person name="Berthelot C."/>
            <person name="Parey E."/>
            <person name="Roest-Crollius H."/>
            <person name="Braasch I."/>
            <person name="Postlethwait J."/>
            <person name="Robinson-Rechavi M."/>
            <person name="Echchiki A."/>
            <person name="Begum T."/>
            <person name="Montfort J."/>
            <person name="Schartl M."/>
            <person name="Bobe J."/>
            <person name="Guiguen Y."/>
        </authorList>
    </citation>
    <scope>NUCLEOTIDE SEQUENCE [LARGE SCALE GENOMIC DNA]</scope>
    <source>
        <strain evidence="1">M_S1</strain>
        <tissue evidence="1">Blood</tissue>
    </source>
</reference>
<protein>
    <submittedName>
        <fullName evidence="1">Uncharacterized protein</fullName>
    </submittedName>
</protein>
<accession>A0A7J6AE95</accession>
<comment type="caution">
    <text evidence="1">The sequence shown here is derived from an EMBL/GenBank/DDBJ whole genome shotgun (WGS) entry which is preliminary data.</text>
</comment>
<name>A0A7J6AE95_AMEME</name>
<dbReference type="EMBL" id="JAAGNN010000013">
    <property type="protein sequence ID" value="KAF4081182.1"/>
    <property type="molecule type" value="Genomic_DNA"/>
</dbReference>
<organism evidence="1 2">
    <name type="scientific">Ameiurus melas</name>
    <name type="common">Black bullhead</name>
    <name type="synonym">Silurus melas</name>
    <dbReference type="NCBI Taxonomy" id="219545"/>
    <lineage>
        <taxon>Eukaryota</taxon>
        <taxon>Metazoa</taxon>
        <taxon>Chordata</taxon>
        <taxon>Craniata</taxon>
        <taxon>Vertebrata</taxon>
        <taxon>Euteleostomi</taxon>
        <taxon>Actinopterygii</taxon>
        <taxon>Neopterygii</taxon>
        <taxon>Teleostei</taxon>
        <taxon>Ostariophysi</taxon>
        <taxon>Siluriformes</taxon>
        <taxon>Ictaluridae</taxon>
        <taxon>Ameiurus</taxon>
    </lineage>
</organism>
<gene>
    <name evidence="1" type="ORF">AMELA_G00158640</name>
</gene>
<proteinExistence type="predicted"/>
<dbReference type="AlphaFoldDB" id="A0A7J6AE95"/>
<evidence type="ECO:0000313" key="1">
    <source>
        <dbReference type="EMBL" id="KAF4081182.1"/>
    </source>
</evidence>
<dbReference type="Proteomes" id="UP000593565">
    <property type="component" value="Unassembled WGS sequence"/>
</dbReference>
<evidence type="ECO:0000313" key="2">
    <source>
        <dbReference type="Proteomes" id="UP000593565"/>
    </source>
</evidence>
<sequence>MEAVVIGSISNIQTQTLSPVGRGVPGFNLLHTGAAAAVCVHHITPPVFEISTQVTRLNLKEPDLHRTSPSSACRPSR</sequence>
<keyword evidence="2" id="KW-1185">Reference proteome</keyword>